<keyword evidence="4 6" id="KW-1133">Transmembrane helix</keyword>
<dbReference type="AlphaFoldDB" id="A0A6V8NEA2"/>
<keyword evidence="2" id="KW-1003">Cell membrane</keyword>
<name>A0A6V8NEA2_9BACT</name>
<dbReference type="RefSeq" id="WP_183362726.1">
    <property type="nucleotide sequence ID" value="NZ_BLXZ01000008.1"/>
</dbReference>
<feature type="transmembrane region" description="Helical" evidence="6">
    <location>
        <begin position="305"/>
        <end position="326"/>
    </location>
</feature>
<reference evidence="8" key="1">
    <citation type="submission" date="2020-06" db="EMBL/GenBank/DDBJ databases">
        <title>Draft genomic sequecing of Geomonas sp. Red745.</title>
        <authorList>
            <person name="Itoh H."/>
            <person name="Xu Z.X."/>
            <person name="Ushijima N."/>
            <person name="Masuda Y."/>
            <person name="Shiratori Y."/>
            <person name="Senoo K."/>
        </authorList>
    </citation>
    <scope>NUCLEOTIDE SEQUENCE [LARGE SCALE GENOMIC DNA]</scope>
    <source>
        <strain evidence="8">Red745</strain>
    </source>
</reference>
<evidence type="ECO:0000313" key="7">
    <source>
        <dbReference type="EMBL" id="GFO70144.1"/>
    </source>
</evidence>
<protein>
    <recommendedName>
        <fullName evidence="9">Polysaccharide biosynthesis protein</fullName>
    </recommendedName>
</protein>
<evidence type="ECO:0000313" key="8">
    <source>
        <dbReference type="Proteomes" id="UP000587586"/>
    </source>
</evidence>
<keyword evidence="8" id="KW-1185">Reference proteome</keyword>
<accession>A0A6V8NEA2</accession>
<gene>
    <name evidence="7" type="ORF">GMLC_37230</name>
</gene>
<feature type="transmembrane region" description="Helical" evidence="6">
    <location>
        <begin position="212"/>
        <end position="232"/>
    </location>
</feature>
<evidence type="ECO:0000256" key="4">
    <source>
        <dbReference type="ARBA" id="ARBA00022989"/>
    </source>
</evidence>
<dbReference type="PANTHER" id="PTHR30250">
    <property type="entry name" value="PST FAMILY PREDICTED COLANIC ACID TRANSPORTER"/>
    <property type="match status" value="1"/>
</dbReference>
<comment type="caution">
    <text evidence="7">The sequence shown here is derived from an EMBL/GenBank/DDBJ whole genome shotgun (WGS) entry which is preliminary data.</text>
</comment>
<feature type="transmembrane region" description="Helical" evidence="6">
    <location>
        <begin position="332"/>
        <end position="352"/>
    </location>
</feature>
<feature type="transmembrane region" description="Helical" evidence="6">
    <location>
        <begin position="170"/>
        <end position="191"/>
    </location>
</feature>
<feature type="transmembrane region" description="Helical" evidence="6">
    <location>
        <begin position="73"/>
        <end position="98"/>
    </location>
</feature>
<evidence type="ECO:0008006" key="9">
    <source>
        <dbReference type="Google" id="ProtNLM"/>
    </source>
</evidence>
<evidence type="ECO:0000256" key="1">
    <source>
        <dbReference type="ARBA" id="ARBA00004651"/>
    </source>
</evidence>
<organism evidence="7 8">
    <name type="scientific">Geomonas limicola</name>
    <dbReference type="NCBI Taxonomy" id="2740186"/>
    <lineage>
        <taxon>Bacteria</taxon>
        <taxon>Pseudomonadati</taxon>
        <taxon>Thermodesulfobacteriota</taxon>
        <taxon>Desulfuromonadia</taxon>
        <taxon>Geobacterales</taxon>
        <taxon>Geobacteraceae</taxon>
        <taxon>Geomonas</taxon>
    </lineage>
</organism>
<comment type="subcellular location">
    <subcellularLocation>
        <location evidence="1">Cell membrane</location>
        <topology evidence="1">Multi-pass membrane protein</topology>
    </subcellularLocation>
</comment>
<feature type="transmembrane region" description="Helical" evidence="6">
    <location>
        <begin position="389"/>
        <end position="412"/>
    </location>
</feature>
<evidence type="ECO:0000256" key="3">
    <source>
        <dbReference type="ARBA" id="ARBA00022692"/>
    </source>
</evidence>
<keyword evidence="5 6" id="KW-0472">Membrane</keyword>
<proteinExistence type="predicted"/>
<dbReference type="GO" id="GO:0005886">
    <property type="term" value="C:plasma membrane"/>
    <property type="evidence" value="ECO:0007669"/>
    <property type="project" value="UniProtKB-SubCell"/>
</dbReference>
<dbReference type="PANTHER" id="PTHR30250:SF11">
    <property type="entry name" value="O-ANTIGEN TRANSPORTER-RELATED"/>
    <property type="match status" value="1"/>
</dbReference>
<feature type="transmembrane region" description="Helical" evidence="6">
    <location>
        <begin position="5"/>
        <end position="26"/>
    </location>
</feature>
<dbReference type="InterPro" id="IPR050833">
    <property type="entry name" value="Poly_Biosynth_Transport"/>
</dbReference>
<feature type="transmembrane region" description="Helical" evidence="6">
    <location>
        <begin position="110"/>
        <end position="131"/>
    </location>
</feature>
<feature type="transmembrane region" description="Helical" evidence="6">
    <location>
        <begin position="143"/>
        <end position="164"/>
    </location>
</feature>
<dbReference type="EMBL" id="BLXZ01000008">
    <property type="protein sequence ID" value="GFO70144.1"/>
    <property type="molecule type" value="Genomic_DNA"/>
</dbReference>
<feature type="transmembrane region" description="Helical" evidence="6">
    <location>
        <begin position="448"/>
        <end position="469"/>
    </location>
</feature>
<feature type="transmembrane region" description="Helical" evidence="6">
    <location>
        <begin position="364"/>
        <end position="383"/>
    </location>
</feature>
<sequence length="479" mass="53087">MNKNIVVITLGRVLQMVIALISVRVFTSLLSKGEVGNIYLINSMFGFFGLALINPVGLYLNRKLHRWAEEGVILSRFLVFNAYLAILALLSAGVVFAASRYGRVGETIDLRLLVLFLMLSVYFTTWNQTIVPALNLLNHRVSFVVFTLLTLGTGLLCSILLVQYEAATAVSWLSGQLVAQAVVAVAALVYFQKMVQEKVSLAAVRQVTTRENLFNVLHFVFPLGCTTFFMWLQNQSYRIVIEKAIGTEFLALLGLGIGLASNMAGAAESLIQQLYLPGFYRDINTPDPARRTAAWNAMAQLTIPVYISLTIMVSCLAPFLLHILASKKFGDAYIFVIYGAWIEFFRMTAGILTSVAHAEMQTKYLLRSYCFGGLAAVAGTVWAARLENYAQAIPLVLVVSGLIAMTVMYLDMRKIMPIKVGIRRLRKSILLSLPFAVSLPFFGQEPTMLVSLLLVGICGCYFIASQYWLARPLLKEHAL</sequence>
<keyword evidence="3 6" id="KW-0812">Transmembrane</keyword>
<evidence type="ECO:0000256" key="6">
    <source>
        <dbReference type="SAM" id="Phobius"/>
    </source>
</evidence>
<feature type="transmembrane region" description="Helical" evidence="6">
    <location>
        <begin position="244"/>
        <end position="264"/>
    </location>
</feature>
<evidence type="ECO:0000256" key="2">
    <source>
        <dbReference type="ARBA" id="ARBA00022475"/>
    </source>
</evidence>
<evidence type="ECO:0000256" key="5">
    <source>
        <dbReference type="ARBA" id="ARBA00023136"/>
    </source>
</evidence>
<feature type="transmembrane region" description="Helical" evidence="6">
    <location>
        <begin position="38"/>
        <end position="61"/>
    </location>
</feature>
<dbReference type="Proteomes" id="UP000587586">
    <property type="component" value="Unassembled WGS sequence"/>
</dbReference>